<sequence length="80" mass="8711">SSRPIKLEDMLSKDNLQGLLEIDNSDWLISEDFKVLDTIQNIQQLPLTSMSFSSTANANKPQSMLSNSSLSASPLLPSSA</sequence>
<reference evidence="2" key="1">
    <citation type="submission" date="2021-02" db="EMBL/GenBank/DDBJ databases">
        <authorList>
            <person name="Nowell W R."/>
        </authorList>
    </citation>
    <scope>NUCLEOTIDE SEQUENCE</scope>
</reference>
<proteinExistence type="predicted"/>
<dbReference type="AlphaFoldDB" id="A0A8S2Y1L0"/>
<protein>
    <submittedName>
        <fullName evidence="2">Uncharacterized protein</fullName>
    </submittedName>
</protein>
<gene>
    <name evidence="2" type="ORF">BYL167_LOCUS37206</name>
    <name evidence="3" type="ORF">GIL414_LOCUS44485</name>
</gene>
<evidence type="ECO:0000313" key="4">
    <source>
        <dbReference type="Proteomes" id="UP000681967"/>
    </source>
</evidence>
<dbReference type="Proteomes" id="UP000681720">
    <property type="component" value="Unassembled WGS sequence"/>
</dbReference>
<accession>A0A8S2Y1L0</accession>
<name>A0A8S2Y1L0_9BILA</name>
<comment type="caution">
    <text evidence="2">The sequence shown here is derived from an EMBL/GenBank/DDBJ whole genome shotgun (WGS) entry which is preliminary data.</text>
</comment>
<evidence type="ECO:0000256" key="1">
    <source>
        <dbReference type="SAM" id="MobiDB-lite"/>
    </source>
</evidence>
<organism evidence="2 4">
    <name type="scientific">Rotaria magnacalcarata</name>
    <dbReference type="NCBI Taxonomy" id="392030"/>
    <lineage>
        <taxon>Eukaryota</taxon>
        <taxon>Metazoa</taxon>
        <taxon>Spiralia</taxon>
        <taxon>Gnathifera</taxon>
        <taxon>Rotifera</taxon>
        <taxon>Eurotatoria</taxon>
        <taxon>Bdelloidea</taxon>
        <taxon>Philodinida</taxon>
        <taxon>Philodinidae</taxon>
        <taxon>Rotaria</taxon>
    </lineage>
</organism>
<evidence type="ECO:0000313" key="2">
    <source>
        <dbReference type="EMBL" id="CAF4528411.1"/>
    </source>
</evidence>
<feature type="compositionally biased region" description="Low complexity" evidence="1">
    <location>
        <begin position="63"/>
        <end position="80"/>
    </location>
</feature>
<evidence type="ECO:0000313" key="3">
    <source>
        <dbReference type="EMBL" id="CAF4735721.1"/>
    </source>
</evidence>
<feature type="region of interest" description="Disordered" evidence="1">
    <location>
        <begin position="53"/>
        <end position="80"/>
    </location>
</feature>
<dbReference type="EMBL" id="CAJOBJ010134339">
    <property type="protein sequence ID" value="CAF4735721.1"/>
    <property type="molecule type" value="Genomic_DNA"/>
</dbReference>
<feature type="compositionally biased region" description="Polar residues" evidence="1">
    <location>
        <begin position="53"/>
        <end position="62"/>
    </location>
</feature>
<feature type="non-terminal residue" evidence="2">
    <location>
        <position position="1"/>
    </location>
</feature>
<dbReference type="Proteomes" id="UP000681967">
    <property type="component" value="Unassembled WGS sequence"/>
</dbReference>
<dbReference type="EMBL" id="CAJOBH010083468">
    <property type="protein sequence ID" value="CAF4528411.1"/>
    <property type="molecule type" value="Genomic_DNA"/>
</dbReference>
<feature type="non-terminal residue" evidence="2">
    <location>
        <position position="80"/>
    </location>
</feature>